<evidence type="ECO:0000313" key="1">
    <source>
        <dbReference type="EMBL" id="KFM78745.1"/>
    </source>
</evidence>
<dbReference type="EMBL" id="KK120653">
    <property type="protein sequence ID" value="KFM78745.1"/>
    <property type="molecule type" value="Genomic_DNA"/>
</dbReference>
<organism evidence="1 2">
    <name type="scientific">Stegodyphus mimosarum</name>
    <name type="common">African social velvet spider</name>
    <dbReference type="NCBI Taxonomy" id="407821"/>
    <lineage>
        <taxon>Eukaryota</taxon>
        <taxon>Metazoa</taxon>
        <taxon>Ecdysozoa</taxon>
        <taxon>Arthropoda</taxon>
        <taxon>Chelicerata</taxon>
        <taxon>Arachnida</taxon>
        <taxon>Araneae</taxon>
        <taxon>Araneomorphae</taxon>
        <taxon>Entelegynae</taxon>
        <taxon>Eresoidea</taxon>
        <taxon>Eresidae</taxon>
        <taxon>Stegodyphus</taxon>
    </lineage>
</organism>
<name>A0A087UN06_STEMI</name>
<feature type="non-terminal residue" evidence="1">
    <location>
        <position position="65"/>
    </location>
</feature>
<evidence type="ECO:0000313" key="2">
    <source>
        <dbReference type="Proteomes" id="UP000054359"/>
    </source>
</evidence>
<protein>
    <submittedName>
        <fullName evidence="1">Uncharacterized protein</fullName>
    </submittedName>
</protein>
<gene>
    <name evidence="1" type="ORF">X975_00504</name>
</gene>
<accession>A0A087UN06</accession>
<dbReference type="Proteomes" id="UP000054359">
    <property type="component" value="Unassembled WGS sequence"/>
</dbReference>
<reference evidence="1 2" key="1">
    <citation type="submission" date="2013-11" db="EMBL/GenBank/DDBJ databases">
        <title>Genome sequencing of Stegodyphus mimosarum.</title>
        <authorList>
            <person name="Bechsgaard J."/>
        </authorList>
    </citation>
    <scope>NUCLEOTIDE SEQUENCE [LARGE SCALE GENOMIC DNA]</scope>
</reference>
<proteinExistence type="predicted"/>
<keyword evidence="2" id="KW-1185">Reference proteome</keyword>
<sequence length="65" mass="7413">MLFEDNVDGKTFFGLSDDVRFMSDNEDDLVEVDFDMDEIEEELDLDSSILACQASTSKKLPCRDL</sequence>
<dbReference type="AlphaFoldDB" id="A0A087UN06"/>